<dbReference type="EMBL" id="JARZFX010000028">
    <property type="protein sequence ID" value="MEC5426034.1"/>
    <property type="molecule type" value="Genomic_DNA"/>
</dbReference>
<organism evidence="1 2">
    <name type="scientific">Virgibacillus tibetensis</name>
    <dbReference type="NCBI Taxonomy" id="3042313"/>
    <lineage>
        <taxon>Bacteria</taxon>
        <taxon>Bacillati</taxon>
        <taxon>Bacillota</taxon>
        <taxon>Bacilli</taxon>
        <taxon>Bacillales</taxon>
        <taxon>Bacillaceae</taxon>
        <taxon>Virgibacillus</taxon>
    </lineage>
</organism>
<keyword evidence="2" id="KW-1185">Reference proteome</keyword>
<dbReference type="RefSeq" id="WP_327609568.1">
    <property type="nucleotide sequence ID" value="NZ_JARZFX010000028.1"/>
</dbReference>
<gene>
    <name evidence="1" type="ORF">QGM71_21525</name>
</gene>
<reference evidence="1 2" key="1">
    <citation type="journal article" date="2024" name="Int. J. Syst. Evol. Microbiol.">
        <title>Virgibacillus tibetensis sp. nov., isolated from salt lake on the Tibetan Plateau of China.</title>
        <authorList>
            <person name="Phurbu D."/>
            <person name="Liu Z.-X."/>
            <person name="Wang R."/>
            <person name="Zheng Y.-Y."/>
            <person name="Liu H.-C."/>
            <person name="Zhou Y.-G."/>
            <person name="Yu Y.-J."/>
            <person name="Li A.-H."/>
        </authorList>
    </citation>
    <scope>NUCLEOTIDE SEQUENCE [LARGE SCALE GENOMIC DNA]</scope>
    <source>
        <strain evidence="1 2">C22-A2</strain>
    </source>
</reference>
<evidence type="ECO:0000313" key="1">
    <source>
        <dbReference type="EMBL" id="MEC5426034.1"/>
    </source>
</evidence>
<protein>
    <submittedName>
        <fullName evidence="1">Uncharacterized protein</fullName>
    </submittedName>
</protein>
<proteinExistence type="predicted"/>
<comment type="caution">
    <text evidence="1">The sequence shown here is derived from an EMBL/GenBank/DDBJ whole genome shotgun (WGS) entry which is preliminary data.</text>
</comment>
<sequence>MVELKDFIYELHRYANQTHTLKDKYEKLTESEKDMVMEAAPENLQSPDEVFHPVFQWLETMHNRFSVKDGE</sequence>
<accession>A0ABU6KN32</accession>
<evidence type="ECO:0000313" key="2">
    <source>
        <dbReference type="Proteomes" id="UP001335737"/>
    </source>
</evidence>
<dbReference type="Proteomes" id="UP001335737">
    <property type="component" value="Unassembled WGS sequence"/>
</dbReference>
<name>A0ABU6KN32_9BACI</name>